<name>A0AAV9XDM1_9PEZI</name>
<protein>
    <recommendedName>
        <fullName evidence="1">F-box domain-containing protein</fullName>
    </recommendedName>
</protein>
<dbReference type="Pfam" id="PF00646">
    <property type="entry name" value="F-box"/>
    <property type="match status" value="1"/>
</dbReference>
<proteinExistence type="predicted"/>
<organism evidence="2 3">
    <name type="scientific">Orbilia ellipsospora</name>
    <dbReference type="NCBI Taxonomy" id="2528407"/>
    <lineage>
        <taxon>Eukaryota</taxon>
        <taxon>Fungi</taxon>
        <taxon>Dikarya</taxon>
        <taxon>Ascomycota</taxon>
        <taxon>Pezizomycotina</taxon>
        <taxon>Orbiliomycetes</taxon>
        <taxon>Orbiliales</taxon>
        <taxon>Orbiliaceae</taxon>
        <taxon>Orbilia</taxon>
    </lineage>
</organism>
<evidence type="ECO:0000313" key="2">
    <source>
        <dbReference type="EMBL" id="KAK6540203.1"/>
    </source>
</evidence>
<reference evidence="2 3" key="1">
    <citation type="submission" date="2019-10" db="EMBL/GenBank/DDBJ databases">
        <authorList>
            <person name="Palmer J.M."/>
        </authorList>
    </citation>
    <scope>NUCLEOTIDE SEQUENCE [LARGE SCALE GENOMIC DNA]</scope>
    <source>
        <strain evidence="2 3">TWF694</strain>
    </source>
</reference>
<dbReference type="AlphaFoldDB" id="A0AAV9XDM1"/>
<keyword evidence="3" id="KW-1185">Reference proteome</keyword>
<comment type="caution">
    <text evidence="2">The sequence shown here is derived from an EMBL/GenBank/DDBJ whole genome shotgun (WGS) entry which is preliminary data.</text>
</comment>
<feature type="domain" description="F-box" evidence="1">
    <location>
        <begin position="8"/>
        <end position="36"/>
    </location>
</feature>
<dbReference type="InterPro" id="IPR036047">
    <property type="entry name" value="F-box-like_dom_sf"/>
</dbReference>
<dbReference type="EMBL" id="JAVHJO010000005">
    <property type="protein sequence ID" value="KAK6540203.1"/>
    <property type="molecule type" value="Genomic_DNA"/>
</dbReference>
<dbReference type="Proteomes" id="UP001365542">
    <property type="component" value="Unassembled WGS sequence"/>
</dbReference>
<dbReference type="InterPro" id="IPR001810">
    <property type="entry name" value="F-box_dom"/>
</dbReference>
<evidence type="ECO:0000313" key="3">
    <source>
        <dbReference type="Proteomes" id="UP001365542"/>
    </source>
</evidence>
<dbReference type="SUPFAM" id="SSF81383">
    <property type="entry name" value="F-box domain"/>
    <property type="match status" value="1"/>
</dbReference>
<gene>
    <name evidence="2" type="ORF">TWF694_009022</name>
</gene>
<accession>A0AAV9XDM1</accession>
<evidence type="ECO:0000259" key="1">
    <source>
        <dbReference type="Pfam" id="PF00646"/>
    </source>
</evidence>
<dbReference type="CDD" id="cd09917">
    <property type="entry name" value="F-box_SF"/>
    <property type="match status" value="1"/>
</dbReference>
<sequence length="291" mass="33671">MANCLLIPEILEMVLLNVPPIQVIASQRVCKTWHSLTITSPTLISYTTTGVSLADSKVSKERFSNEYGGRWYFPRSPITPLSKSILDRLWTRVLPDALKTWNRPKDEIPDRKKLAETISHLYDTFTPICDKVPLLFPEAEFVHIRPSWKRWVPWCDCREAESEFKAMFEHKMCPTDTHSPLRSAMDQVLVAAYSKVPRGLSDRFPEEDPLNVDVKPKVVGVKAWLWIQYRELMGEGEEEDKEEDGYDGPCTYSLNIECYKPLDPPVEVRKFQTRYMGEVRYSDCSGLKKDF</sequence>